<feature type="transmembrane region" description="Helical" evidence="1">
    <location>
        <begin position="70"/>
        <end position="92"/>
    </location>
</feature>
<accession>A0A1F7WE48</accession>
<organism evidence="2 3">
    <name type="scientific">Candidatus Uhrbacteria bacterium RIFOXYC2_FULL_47_19</name>
    <dbReference type="NCBI Taxonomy" id="1802424"/>
    <lineage>
        <taxon>Bacteria</taxon>
        <taxon>Candidatus Uhriibacteriota</taxon>
    </lineage>
</organism>
<keyword evidence="1" id="KW-0472">Membrane</keyword>
<dbReference type="AlphaFoldDB" id="A0A1F7WE48"/>
<sequence>MYVLVGLVALSGVARRLAERSVTMPKVTTAVVGGLPRLSVDMSVSEVGWWGYLHSAAILRLFGNARLFSVLHWTLLLTGLVFIVSFMVVEVWENQFEANVLFSGGSFVFWKTWDVTIFALSFLVGHLTVGVIDRRLRSFVCPEKNAVWIFFFVLTVGCLVRLLDKDMIGVVVCIALLSVTSLAVLNITIFGDVWRDLKRIAWHARRGDGEKINLW</sequence>
<name>A0A1F7WE48_9BACT</name>
<protein>
    <submittedName>
        <fullName evidence="2">Uncharacterized protein</fullName>
    </submittedName>
</protein>
<reference evidence="2 3" key="1">
    <citation type="journal article" date="2016" name="Nat. Commun.">
        <title>Thousands of microbial genomes shed light on interconnected biogeochemical processes in an aquifer system.</title>
        <authorList>
            <person name="Anantharaman K."/>
            <person name="Brown C.T."/>
            <person name="Hug L.A."/>
            <person name="Sharon I."/>
            <person name="Castelle C.J."/>
            <person name="Probst A.J."/>
            <person name="Thomas B.C."/>
            <person name="Singh A."/>
            <person name="Wilkins M.J."/>
            <person name="Karaoz U."/>
            <person name="Brodie E.L."/>
            <person name="Williams K.H."/>
            <person name="Hubbard S.S."/>
            <person name="Banfield J.F."/>
        </authorList>
    </citation>
    <scope>NUCLEOTIDE SEQUENCE [LARGE SCALE GENOMIC DNA]</scope>
</reference>
<keyword evidence="1" id="KW-1133">Transmembrane helix</keyword>
<feature type="transmembrane region" description="Helical" evidence="1">
    <location>
        <begin position="145"/>
        <end position="162"/>
    </location>
</feature>
<gene>
    <name evidence="2" type="ORF">A2480_01510</name>
</gene>
<comment type="caution">
    <text evidence="2">The sequence shown here is derived from an EMBL/GenBank/DDBJ whole genome shotgun (WGS) entry which is preliminary data.</text>
</comment>
<feature type="transmembrane region" description="Helical" evidence="1">
    <location>
        <begin position="112"/>
        <end position="133"/>
    </location>
</feature>
<proteinExistence type="predicted"/>
<evidence type="ECO:0000256" key="1">
    <source>
        <dbReference type="SAM" id="Phobius"/>
    </source>
</evidence>
<dbReference type="EMBL" id="MGFG01000018">
    <property type="protein sequence ID" value="OGM01094.1"/>
    <property type="molecule type" value="Genomic_DNA"/>
</dbReference>
<dbReference type="Proteomes" id="UP000176988">
    <property type="component" value="Unassembled WGS sequence"/>
</dbReference>
<evidence type="ECO:0000313" key="2">
    <source>
        <dbReference type="EMBL" id="OGM01094.1"/>
    </source>
</evidence>
<keyword evidence="1" id="KW-0812">Transmembrane</keyword>
<evidence type="ECO:0000313" key="3">
    <source>
        <dbReference type="Proteomes" id="UP000176988"/>
    </source>
</evidence>
<feature type="transmembrane region" description="Helical" evidence="1">
    <location>
        <begin position="168"/>
        <end position="190"/>
    </location>
</feature>